<reference evidence="1 2" key="1">
    <citation type="submission" date="2019-06" db="EMBL/GenBank/DDBJ databases">
        <title>Genomics analysis of Aphanomyces spp. identifies a new class of oomycete effector associated with host adaptation.</title>
        <authorList>
            <person name="Gaulin E."/>
        </authorList>
    </citation>
    <scope>NUCLEOTIDE SEQUENCE [LARGE SCALE GENOMIC DNA]</scope>
    <source>
        <strain evidence="1 2">E</strain>
    </source>
</reference>
<dbReference type="AlphaFoldDB" id="A0A6A4ZYP3"/>
<feature type="non-terminal residue" evidence="1">
    <location>
        <position position="61"/>
    </location>
</feature>
<dbReference type="Proteomes" id="UP000469452">
    <property type="component" value="Unassembled WGS sequence"/>
</dbReference>
<evidence type="ECO:0000313" key="2">
    <source>
        <dbReference type="Proteomes" id="UP000469452"/>
    </source>
</evidence>
<sequence>MKEAPDITHKEAYTIQDAKLKLEADIRANSTLAKKNRTRGIIAEMRDQFAKLQELDARNEP</sequence>
<dbReference type="EMBL" id="VJMI01014748">
    <property type="protein sequence ID" value="KAF0737865.1"/>
    <property type="molecule type" value="Genomic_DNA"/>
</dbReference>
<gene>
    <name evidence="1" type="ORF">AaE_008899</name>
</gene>
<dbReference type="VEuPathDB" id="FungiDB:H257_17344"/>
<comment type="caution">
    <text evidence="1">The sequence shown here is derived from an EMBL/GenBank/DDBJ whole genome shotgun (WGS) entry which is preliminary data.</text>
</comment>
<organism evidence="1 2">
    <name type="scientific">Aphanomyces astaci</name>
    <name type="common">Crayfish plague agent</name>
    <dbReference type="NCBI Taxonomy" id="112090"/>
    <lineage>
        <taxon>Eukaryota</taxon>
        <taxon>Sar</taxon>
        <taxon>Stramenopiles</taxon>
        <taxon>Oomycota</taxon>
        <taxon>Saprolegniomycetes</taxon>
        <taxon>Saprolegniales</taxon>
        <taxon>Verrucalvaceae</taxon>
        <taxon>Aphanomyces</taxon>
    </lineage>
</organism>
<accession>A0A6A4ZYP3</accession>
<name>A0A6A4ZYP3_APHAT</name>
<protein>
    <submittedName>
        <fullName evidence="1">Uncharacterized protein</fullName>
    </submittedName>
</protein>
<evidence type="ECO:0000313" key="1">
    <source>
        <dbReference type="EMBL" id="KAF0737865.1"/>
    </source>
</evidence>
<proteinExistence type="predicted"/>